<dbReference type="PANTHER" id="PTHR44846">
    <property type="entry name" value="MANNOSYL-D-GLYCERATE TRANSPORT/METABOLISM SYSTEM REPRESSOR MNGR-RELATED"/>
    <property type="match status" value="1"/>
</dbReference>
<dbReference type="InterPro" id="IPR036388">
    <property type="entry name" value="WH-like_DNA-bd_sf"/>
</dbReference>
<dbReference type="InterPro" id="IPR036390">
    <property type="entry name" value="WH_DNA-bd_sf"/>
</dbReference>
<feature type="domain" description="HTH gntR-type" evidence="4">
    <location>
        <begin position="10"/>
        <end position="78"/>
    </location>
</feature>
<dbReference type="CDD" id="cd07377">
    <property type="entry name" value="WHTH_GntR"/>
    <property type="match status" value="1"/>
</dbReference>
<evidence type="ECO:0000256" key="1">
    <source>
        <dbReference type="ARBA" id="ARBA00023015"/>
    </source>
</evidence>
<dbReference type="InterPro" id="IPR000524">
    <property type="entry name" value="Tscrpt_reg_HTH_GntR"/>
</dbReference>
<name>A0A5B8LYH3_9HYPH</name>
<dbReference type="PRINTS" id="PR00035">
    <property type="entry name" value="HTHGNTR"/>
</dbReference>
<keyword evidence="3" id="KW-0804">Transcription</keyword>
<dbReference type="GO" id="GO:0003700">
    <property type="term" value="F:DNA-binding transcription factor activity"/>
    <property type="evidence" value="ECO:0007669"/>
    <property type="project" value="InterPro"/>
</dbReference>
<dbReference type="EMBL" id="CP042304">
    <property type="protein sequence ID" value="QDZ12871.1"/>
    <property type="molecule type" value="Genomic_DNA"/>
</dbReference>
<dbReference type="RefSeq" id="WP_146292310.1">
    <property type="nucleotide sequence ID" value="NZ_CP042304.1"/>
</dbReference>
<keyword evidence="2" id="KW-0238">DNA-binding</keyword>
<protein>
    <submittedName>
        <fullName evidence="5">GntR family transcriptional regulator</fullName>
    </submittedName>
</protein>
<dbReference type="KEGG" id="dea:FPZ08_20250"/>
<keyword evidence="1" id="KW-0805">Transcription regulation</keyword>
<dbReference type="PROSITE" id="PS50949">
    <property type="entry name" value="HTH_GNTR"/>
    <property type="match status" value="1"/>
</dbReference>
<organism evidence="5 6">
    <name type="scientific">Devosia ginsengisoli</name>
    <dbReference type="NCBI Taxonomy" id="400770"/>
    <lineage>
        <taxon>Bacteria</taxon>
        <taxon>Pseudomonadati</taxon>
        <taxon>Pseudomonadota</taxon>
        <taxon>Alphaproteobacteria</taxon>
        <taxon>Hyphomicrobiales</taxon>
        <taxon>Devosiaceae</taxon>
        <taxon>Devosia</taxon>
    </lineage>
</organism>
<dbReference type="OrthoDB" id="7334968at2"/>
<dbReference type="Pfam" id="PF00392">
    <property type="entry name" value="GntR"/>
    <property type="match status" value="1"/>
</dbReference>
<evidence type="ECO:0000313" key="5">
    <source>
        <dbReference type="EMBL" id="QDZ12871.1"/>
    </source>
</evidence>
<keyword evidence="6" id="KW-1185">Reference proteome</keyword>
<dbReference type="SMART" id="SM00345">
    <property type="entry name" value="HTH_GNTR"/>
    <property type="match status" value="1"/>
</dbReference>
<evidence type="ECO:0000256" key="2">
    <source>
        <dbReference type="ARBA" id="ARBA00023125"/>
    </source>
</evidence>
<evidence type="ECO:0000313" key="6">
    <source>
        <dbReference type="Proteomes" id="UP000315364"/>
    </source>
</evidence>
<dbReference type="SUPFAM" id="SSF46785">
    <property type="entry name" value="Winged helix' DNA-binding domain"/>
    <property type="match status" value="1"/>
</dbReference>
<dbReference type="InterPro" id="IPR011663">
    <property type="entry name" value="UTRA"/>
</dbReference>
<gene>
    <name evidence="5" type="ORF">FPZ08_20250</name>
</gene>
<accession>A0A5B8LYH3</accession>
<dbReference type="Gene3D" id="3.40.1410.10">
    <property type="entry name" value="Chorismate lyase-like"/>
    <property type="match status" value="1"/>
</dbReference>
<dbReference type="GO" id="GO:0003677">
    <property type="term" value="F:DNA binding"/>
    <property type="evidence" value="ECO:0007669"/>
    <property type="project" value="UniProtKB-KW"/>
</dbReference>
<dbReference type="Pfam" id="PF07702">
    <property type="entry name" value="UTRA"/>
    <property type="match status" value="1"/>
</dbReference>
<dbReference type="InterPro" id="IPR050679">
    <property type="entry name" value="Bact_HTH_transcr_reg"/>
</dbReference>
<dbReference type="PANTHER" id="PTHR44846:SF17">
    <property type="entry name" value="GNTR-FAMILY TRANSCRIPTIONAL REGULATOR"/>
    <property type="match status" value="1"/>
</dbReference>
<dbReference type="GO" id="GO:0045892">
    <property type="term" value="P:negative regulation of DNA-templated transcription"/>
    <property type="evidence" value="ECO:0007669"/>
    <property type="project" value="TreeGrafter"/>
</dbReference>
<dbReference type="Gene3D" id="1.10.10.10">
    <property type="entry name" value="Winged helix-like DNA-binding domain superfamily/Winged helix DNA-binding domain"/>
    <property type="match status" value="1"/>
</dbReference>
<dbReference type="InterPro" id="IPR028978">
    <property type="entry name" value="Chorismate_lyase_/UTRA_dom_sf"/>
</dbReference>
<reference evidence="5 6" key="1">
    <citation type="submission" date="2019-07" db="EMBL/GenBank/DDBJ databases">
        <title>Full genome sequence of Devosia sp. Gsoil 520.</title>
        <authorList>
            <person name="Im W.-T."/>
        </authorList>
    </citation>
    <scope>NUCLEOTIDE SEQUENCE [LARGE SCALE GENOMIC DNA]</scope>
    <source>
        <strain evidence="5 6">Gsoil 520</strain>
    </source>
</reference>
<evidence type="ECO:0000256" key="3">
    <source>
        <dbReference type="ARBA" id="ARBA00023163"/>
    </source>
</evidence>
<dbReference type="AlphaFoldDB" id="A0A5B8LYH3"/>
<evidence type="ECO:0000259" key="4">
    <source>
        <dbReference type="PROSITE" id="PS50949"/>
    </source>
</evidence>
<sequence>MDKINLGLGAPRYQQLAQAIADSIARGEYPVGSLLPGEEDLCRQFNFSRFTVREALRHLQETGLVTRRQGIGTTVIASTPTRKFGHMIESIDQLQQYASETRLIDHVFEDVVADEELAAELGSTPGMKFLRITALRVGADESKPVAWTRIHLAAIYAGVRSSLAEHSGAIGSLVEKLYDQKITAIRQTVSAAAIDEAIADMLDVAPGSPGLRIDRTYAGHDGIPFEFATSIHPGPRFSLSMQLDWMSPG</sequence>
<dbReference type="SUPFAM" id="SSF64288">
    <property type="entry name" value="Chorismate lyase-like"/>
    <property type="match status" value="1"/>
</dbReference>
<dbReference type="Proteomes" id="UP000315364">
    <property type="component" value="Chromosome"/>
</dbReference>
<proteinExistence type="predicted"/>
<dbReference type="SMART" id="SM00866">
    <property type="entry name" value="UTRA"/>
    <property type="match status" value="1"/>
</dbReference>